<keyword evidence="8" id="KW-1185">Reference proteome</keyword>
<comment type="caution">
    <text evidence="7">The sequence shown here is derived from an EMBL/GenBank/DDBJ whole genome shotgun (WGS) entry which is preliminary data.</text>
</comment>
<organism evidence="7 8">
    <name type="scientific">Daphnia sinensis</name>
    <dbReference type="NCBI Taxonomy" id="1820382"/>
    <lineage>
        <taxon>Eukaryota</taxon>
        <taxon>Metazoa</taxon>
        <taxon>Ecdysozoa</taxon>
        <taxon>Arthropoda</taxon>
        <taxon>Crustacea</taxon>
        <taxon>Branchiopoda</taxon>
        <taxon>Diplostraca</taxon>
        <taxon>Cladocera</taxon>
        <taxon>Anomopoda</taxon>
        <taxon>Daphniidae</taxon>
        <taxon>Daphnia</taxon>
        <taxon>Daphnia similis group</taxon>
    </lineage>
</organism>
<evidence type="ECO:0000256" key="3">
    <source>
        <dbReference type="ARBA" id="ARBA00022490"/>
    </source>
</evidence>
<keyword evidence="5" id="KW-0966">Cell projection</keyword>
<dbReference type="InterPro" id="IPR027012">
    <property type="entry name" value="Enkurin_dom"/>
</dbReference>
<accession>A0AAD5KS62</accession>
<keyword evidence="3" id="KW-0963">Cytoplasm</keyword>
<evidence type="ECO:0000256" key="5">
    <source>
        <dbReference type="ARBA" id="ARBA00023273"/>
    </source>
</evidence>
<gene>
    <name evidence="7" type="ORF">GHT06_015261</name>
</gene>
<comment type="subcellular location">
    <subcellularLocation>
        <location evidence="1">Cell projection</location>
        <location evidence="1">Cilium</location>
    </subcellularLocation>
    <subcellularLocation>
        <location evidence="2">Cytoplasm</location>
        <location evidence="2">Cytoskeleton</location>
    </subcellularLocation>
</comment>
<dbReference type="PANTHER" id="PTHR21490:SF2">
    <property type="entry name" value="ENKURIN DOMAIN-CONTAINING PROTEIN 1"/>
    <property type="match status" value="1"/>
</dbReference>
<dbReference type="PANTHER" id="PTHR21490">
    <property type="entry name" value="ENKURIN-RELATED"/>
    <property type="match status" value="1"/>
</dbReference>
<evidence type="ECO:0000256" key="2">
    <source>
        <dbReference type="ARBA" id="ARBA00004245"/>
    </source>
</evidence>
<feature type="domain" description="Enkurin" evidence="6">
    <location>
        <begin position="166"/>
        <end position="258"/>
    </location>
</feature>
<proteinExistence type="predicted"/>
<evidence type="ECO:0000256" key="4">
    <source>
        <dbReference type="ARBA" id="ARBA00023212"/>
    </source>
</evidence>
<dbReference type="GO" id="GO:0005929">
    <property type="term" value="C:cilium"/>
    <property type="evidence" value="ECO:0007669"/>
    <property type="project" value="UniProtKB-SubCell"/>
</dbReference>
<dbReference type="AlphaFoldDB" id="A0AAD5KS62"/>
<protein>
    <recommendedName>
        <fullName evidence="6">Enkurin domain-containing protein</fullName>
    </recommendedName>
</protein>
<dbReference type="InterPro" id="IPR052102">
    <property type="entry name" value="Enkurin_domain-protein"/>
</dbReference>
<evidence type="ECO:0000256" key="1">
    <source>
        <dbReference type="ARBA" id="ARBA00004138"/>
    </source>
</evidence>
<dbReference type="GO" id="GO:0005881">
    <property type="term" value="C:cytoplasmic microtubule"/>
    <property type="evidence" value="ECO:0007669"/>
    <property type="project" value="TreeGrafter"/>
</dbReference>
<name>A0AAD5KS62_9CRUS</name>
<dbReference type="Pfam" id="PF13864">
    <property type="entry name" value="Enkurin"/>
    <property type="match status" value="1"/>
</dbReference>
<evidence type="ECO:0000259" key="6">
    <source>
        <dbReference type="PROSITE" id="PS51665"/>
    </source>
</evidence>
<reference evidence="7 8" key="1">
    <citation type="submission" date="2022-05" db="EMBL/GenBank/DDBJ databases">
        <title>A multi-omics perspective on studying reproductive biology in Daphnia sinensis.</title>
        <authorList>
            <person name="Jia J."/>
        </authorList>
    </citation>
    <scope>NUCLEOTIDE SEQUENCE [LARGE SCALE GENOMIC DNA]</scope>
    <source>
        <strain evidence="7 8">WSL</strain>
    </source>
</reference>
<sequence>MDTLNSAPTTKLSVATTERHSRIKRVLAEIRREKPLGKCPLFKMSLTFPSFVWSPMIDSVYSFGTEQILDHIKTPVAASKKPLLRSHSTSSLKSNTIPEVPSIKNCSTQAAIPMKTGQKDVIRLNMLTRVANSAIKMKIPVARSHHSELATQRSHKLGAIPKYLTNRKAEWANLEEEKLKNMPDPDCPMGHVVMPESERLETLNRLQKSQLELNEEFNSLPLSKDSLRIRRKKEDLEKQLIKVEEGIRVLSKPKVFVRLDR</sequence>
<evidence type="ECO:0000313" key="8">
    <source>
        <dbReference type="Proteomes" id="UP000820818"/>
    </source>
</evidence>
<dbReference type="PROSITE" id="PS51665">
    <property type="entry name" value="ENKURIN"/>
    <property type="match status" value="1"/>
</dbReference>
<dbReference type="EMBL" id="WJBH02000005">
    <property type="protein sequence ID" value="KAI9558474.1"/>
    <property type="molecule type" value="Genomic_DNA"/>
</dbReference>
<keyword evidence="4" id="KW-0206">Cytoskeleton</keyword>
<evidence type="ECO:0000313" key="7">
    <source>
        <dbReference type="EMBL" id="KAI9558474.1"/>
    </source>
</evidence>
<dbReference type="Proteomes" id="UP000820818">
    <property type="component" value="Linkage Group LG5"/>
</dbReference>